<dbReference type="PANTHER" id="PTHR30576:SF0">
    <property type="entry name" value="UNDECAPRENYL-PHOSPHATE N-ACETYLGALACTOSAMINYL 1-PHOSPHATE TRANSFERASE-RELATED"/>
    <property type="match status" value="1"/>
</dbReference>
<keyword evidence="2" id="KW-0812">Transmembrane</keyword>
<comment type="similarity">
    <text evidence="1">Belongs to the bacterial sugar transferase family.</text>
</comment>
<dbReference type="PANTHER" id="PTHR30576">
    <property type="entry name" value="COLANIC BIOSYNTHESIS UDP-GLUCOSE LIPID CARRIER TRANSFERASE"/>
    <property type="match status" value="1"/>
</dbReference>
<proteinExistence type="inferred from homology"/>
<evidence type="ECO:0000256" key="1">
    <source>
        <dbReference type="ARBA" id="ARBA00006464"/>
    </source>
</evidence>
<evidence type="ECO:0000259" key="3">
    <source>
        <dbReference type="Pfam" id="PF02397"/>
    </source>
</evidence>
<keyword evidence="2" id="KW-0472">Membrane</keyword>
<comment type="caution">
    <text evidence="4">The sequence shown here is derived from an EMBL/GenBank/DDBJ whole genome shotgun (WGS) entry which is preliminary data.</text>
</comment>
<keyword evidence="2" id="KW-1133">Transmembrane helix</keyword>
<sequence>MNYDLFKRIFETGFSIFLLLLFWPVMVLTVLWIKLFSSEGPVFADTPKRVGKNGSLFYAYKFRSMIPNAHELMRTDPKLKKLYEQYKKGSYKLHDDPRLIYGGQLIRRFSVDEMPQLLNVIKGEMALIGPRPYYADELAEQQEKYPQTKKYIEDVLSAKPGITGMWQVSGRSNINFDKRIALDAYYSKNKNFWMDLIILIKTPWAMISGRGAV</sequence>
<organism evidence="4 5">
    <name type="scientific">Candidatus Blackburnbacteria bacterium RIFCSPHIGHO2_12_FULL_41_13b</name>
    <dbReference type="NCBI Taxonomy" id="1797517"/>
    <lineage>
        <taxon>Bacteria</taxon>
        <taxon>Candidatus Blackburniibacteriota</taxon>
    </lineage>
</organism>
<dbReference type="EMBL" id="MHCA01000052">
    <property type="protein sequence ID" value="OGY10647.1"/>
    <property type="molecule type" value="Genomic_DNA"/>
</dbReference>
<dbReference type="Proteomes" id="UP000178272">
    <property type="component" value="Unassembled WGS sequence"/>
</dbReference>
<dbReference type="AlphaFoldDB" id="A0A1G1V5M2"/>
<evidence type="ECO:0000313" key="4">
    <source>
        <dbReference type="EMBL" id="OGY10647.1"/>
    </source>
</evidence>
<name>A0A1G1V5M2_9BACT</name>
<feature type="transmembrane region" description="Helical" evidence="2">
    <location>
        <begin position="12"/>
        <end position="33"/>
    </location>
</feature>
<gene>
    <name evidence="4" type="ORF">A3F61_01120</name>
</gene>
<reference evidence="4 5" key="1">
    <citation type="journal article" date="2016" name="Nat. Commun.">
        <title>Thousands of microbial genomes shed light on interconnected biogeochemical processes in an aquifer system.</title>
        <authorList>
            <person name="Anantharaman K."/>
            <person name="Brown C.T."/>
            <person name="Hug L.A."/>
            <person name="Sharon I."/>
            <person name="Castelle C.J."/>
            <person name="Probst A.J."/>
            <person name="Thomas B.C."/>
            <person name="Singh A."/>
            <person name="Wilkins M.J."/>
            <person name="Karaoz U."/>
            <person name="Brodie E.L."/>
            <person name="Williams K.H."/>
            <person name="Hubbard S.S."/>
            <person name="Banfield J.F."/>
        </authorList>
    </citation>
    <scope>NUCLEOTIDE SEQUENCE [LARGE SCALE GENOMIC DNA]</scope>
</reference>
<dbReference type="Pfam" id="PF02397">
    <property type="entry name" value="Bac_transf"/>
    <property type="match status" value="1"/>
</dbReference>
<protein>
    <recommendedName>
        <fullName evidence="3">Bacterial sugar transferase domain-containing protein</fullName>
    </recommendedName>
</protein>
<accession>A0A1G1V5M2</accession>
<dbReference type="GO" id="GO:0016780">
    <property type="term" value="F:phosphotransferase activity, for other substituted phosphate groups"/>
    <property type="evidence" value="ECO:0007669"/>
    <property type="project" value="TreeGrafter"/>
</dbReference>
<evidence type="ECO:0000313" key="5">
    <source>
        <dbReference type="Proteomes" id="UP000178272"/>
    </source>
</evidence>
<dbReference type="InterPro" id="IPR003362">
    <property type="entry name" value="Bact_transf"/>
</dbReference>
<evidence type="ECO:0000256" key="2">
    <source>
        <dbReference type="SAM" id="Phobius"/>
    </source>
</evidence>
<dbReference type="STRING" id="1797517.A3F61_01120"/>
<feature type="domain" description="Bacterial sugar transferase" evidence="3">
    <location>
        <begin position="7"/>
        <end position="207"/>
    </location>
</feature>